<evidence type="ECO:0000313" key="2">
    <source>
        <dbReference type="Proteomes" id="UP000694549"/>
    </source>
</evidence>
<dbReference type="AlphaFoldDB" id="A0A8B9UAH5"/>
<reference evidence="1" key="1">
    <citation type="submission" date="2025-08" db="UniProtKB">
        <authorList>
            <consortium name="Ensembl"/>
        </authorList>
    </citation>
    <scope>IDENTIFICATION</scope>
</reference>
<name>A0A8B9UAH5_9AVES</name>
<protein>
    <submittedName>
        <fullName evidence="1">Uncharacterized protein</fullName>
    </submittedName>
</protein>
<accession>A0A8B9UAH5</accession>
<sequence>AAGSVSLPRFCLVLNLDVYPAGCRRLLQLFEGRRAEVVQVEFLRLSTNDRLLGAALGVLPRLKHLKSLVLKGEFLHPSPRLGFWVCPLSTSQTASGAFFSSSALCDGFGS</sequence>
<reference evidence="1" key="2">
    <citation type="submission" date="2025-09" db="UniProtKB">
        <authorList>
            <consortium name="Ensembl"/>
        </authorList>
    </citation>
    <scope>IDENTIFICATION</scope>
</reference>
<dbReference type="Proteomes" id="UP000694549">
    <property type="component" value="Unplaced"/>
</dbReference>
<evidence type="ECO:0000313" key="1">
    <source>
        <dbReference type="Ensembl" id="ENSAZOP00000006639.1"/>
    </source>
</evidence>
<proteinExistence type="predicted"/>
<organism evidence="1 2">
    <name type="scientific">Anas zonorhyncha</name>
    <name type="common">Eastern spot-billed duck</name>
    <dbReference type="NCBI Taxonomy" id="75864"/>
    <lineage>
        <taxon>Eukaryota</taxon>
        <taxon>Metazoa</taxon>
        <taxon>Chordata</taxon>
        <taxon>Craniata</taxon>
        <taxon>Vertebrata</taxon>
        <taxon>Euteleostomi</taxon>
        <taxon>Archelosauria</taxon>
        <taxon>Archosauria</taxon>
        <taxon>Dinosauria</taxon>
        <taxon>Saurischia</taxon>
        <taxon>Theropoda</taxon>
        <taxon>Coelurosauria</taxon>
        <taxon>Aves</taxon>
        <taxon>Neognathae</taxon>
        <taxon>Galloanserae</taxon>
        <taxon>Anseriformes</taxon>
        <taxon>Anatidae</taxon>
        <taxon>Anatinae</taxon>
        <taxon>Anas</taxon>
    </lineage>
</organism>
<dbReference type="Ensembl" id="ENSAZOT00000007077.1">
    <property type="protein sequence ID" value="ENSAZOP00000006639.1"/>
    <property type="gene ID" value="ENSAZOG00000004262.1"/>
</dbReference>
<keyword evidence="2" id="KW-1185">Reference proteome</keyword>